<evidence type="ECO:0000313" key="3">
    <source>
        <dbReference type="Proteomes" id="UP000221250"/>
    </source>
</evidence>
<dbReference type="Proteomes" id="UP000221250">
    <property type="component" value="Segment"/>
</dbReference>
<name>A0A1S6L2X6_9CAUD</name>
<proteinExistence type="predicted"/>
<feature type="region of interest" description="Disordered" evidence="1">
    <location>
        <begin position="23"/>
        <end position="42"/>
    </location>
</feature>
<dbReference type="EMBL" id="KY448244">
    <property type="protein sequence ID" value="AQT28530.1"/>
    <property type="molecule type" value="Genomic_DNA"/>
</dbReference>
<evidence type="ECO:0000256" key="1">
    <source>
        <dbReference type="SAM" id="MobiDB-lite"/>
    </source>
</evidence>
<sequence length="42" mass="5091">MQSRLHPQMILLLIDSKYFQFTEERKPQHSKRQHDTYAGTET</sequence>
<keyword evidence="3" id="KW-1185">Reference proteome</keyword>
<protein>
    <submittedName>
        <fullName evidence="2">Uncharacterized protein</fullName>
    </submittedName>
</protein>
<accession>A0A1S6L2X6</accession>
<evidence type="ECO:0000313" key="2">
    <source>
        <dbReference type="EMBL" id="AQT28530.1"/>
    </source>
</evidence>
<gene>
    <name evidence="2" type="ORF">YOLOSWAG_45</name>
</gene>
<reference evidence="2 3" key="1">
    <citation type="submission" date="2017-01" db="EMBL/GenBank/DDBJ databases">
        <authorList>
            <person name="Mah S.A."/>
            <person name="Swanson W.J."/>
            <person name="Moy G.W."/>
            <person name="Vacquier V.D."/>
        </authorList>
    </citation>
    <scope>NUCLEOTIDE SEQUENCE [LARGE SCALE GENOMIC DNA]</scope>
</reference>
<organism evidence="2 3">
    <name type="scientific">Erwinia phage vB_EamM_Yoloswag</name>
    <dbReference type="NCBI Taxonomy" id="1958956"/>
    <lineage>
        <taxon>Viruses</taxon>
        <taxon>Duplodnaviria</taxon>
        <taxon>Heunggongvirae</taxon>
        <taxon>Uroviricota</taxon>
        <taxon>Caudoviricetes</taxon>
        <taxon>Yoloswagvirus</taxon>
        <taxon>Yoloswagvirus yoloswag</taxon>
    </lineage>
</organism>